<sequence>MSDAAYRVKGKVALVTGAGSGIGHALTRLLLAAGCSVVLADLKLRPEAEQLLQEFPYHPTTSGDDAPRSSGAATPSALFHATDVTNWAQLTSLWETALTSFGRIDIVCSVAGTSFWKPPGISAESRDPPDAPLGQYRTFAVNQIAPMRLAQMAVDYWTQNRENIHGNFLAVASMAGYLHSVETPFYMASKAALVSFVKSLGALREVLGIRVSAVCPGTVLTPIFDPAWNKLLTAKDVCLSAEECAAVILRVLVEPQWGSGSIVETQMLGDKTAPRISVRDVQMEALYPATFQRPNHHVIQSRQNLIQRVQKFGMRG</sequence>
<protein>
    <submittedName>
        <fullName evidence="3">Uncharacterized protein</fullName>
    </submittedName>
</protein>
<evidence type="ECO:0000256" key="2">
    <source>
        <dbReference type="ARBA" id="ARBA00023002"/>
    </source>
</evidence>
<dbReference type="EMBL" id="JAQQWN010000010">
    <property type="protein sequence ID" value="KAK8062276.1"/>
    <property type="molecule type" value="Genomic_DNA"/>
</dbReference>
<dbReference type="InterPro" id="IPR002347">
    <property type="entry name" value="SDR_fam"/>
</dbReference>
<dbReference type="SUPFAM" id="SSF51735">
    <property type="entry name" value="NAD(P)-binding Rossmann-fold domains"/>
    <property type="match status" value="1"/>
</dbReference>
<dbReference type="Pfam" id="PF00106">
    <property type="entry name" value="adh_short"/>
    <property type="match status" value="1"/>
</dbReference>
<dbReference type="InterPro" id="IPR036291">
    <property type="entry name" value="NAD(P)-bd_dom_sf"/>
</dbReference>
<dbReference type="PANTHER" id="PTHR44229:SF4">
    <property type="entry name" value="15-HYDROXYPROSTAGLANDIN DEHYDROGENASE [NAD(+)]"/>
    <property type="match status" value="1"/>
</dbReference>
<evidence type="ECO:0000256" key="1">
    <source>
        <dbReference type="ARBA" id="ARBA00006484"/>
    </source>
</evidence>
<evidence type="ECO:0000313" key="3">
    <source>
        <dbReference type="EMBL" id="KAK8062276.1"/>
    </source>
</evidence>
<proteinExistence type="inferred from homology"/>
<evidence type="ECO:0000313" key="4">
    <source>
        <dbReference type="Proteomes" id="UP001433268"/>
    </source>
</evidence>
<gene>
    <name evidence="3" type="ORF">PG997_014373</name>
</gene>
<keyword evidence="4" id="KW-1185">Reference proteome</keyword>
<dbReference type="Proteomes" id="UP001433268">
    <property type="component" value="Unassembled WGS sequence"/>
</dbReference>
<comment type="similarity">
    <text evidence="1">Belongs to the short-chain dehydrogenases/reductases (SDR) family.</text>
</comment>
<dbReference type="PRINTS" id="PR00081">
    <property type="entry name" value="GDHRDH"/>
</dbReference>
<reference evidence="3 4" key="1">
    <citation type="submission" date="2023-01" db="EMBL/GenBank/DDBJ databases">
        <title>Analysis of 21 Apiospora genomes using comparative genomics revels a genus with tremendous synthesis potential of carbohydrate active enzymes and secondary metabolites.</title>
        <authorList>
            <person name="Sorensen T."/>
        </authorList>
    </citation>
    <scope>NUCLEOTIDE SEQUENCE [LARGE SCALE GENOMIC DNA]</scope>
    <source>
        <strain evidence="3 4">CBS 114990</strain>
    </source>
</reference>
<accession>A0ABR1UTL8</accession>
<organism evidence="3 4">
    <name type="scientific">Apiospora hydei</name>
    <dbReference type="NCBI Taxonomy" id="1337664"/>
    <lineage>
        <taxon>Eukaryota</taxon>
        <taxon>Fungi</taxon>
        <taxon>Dikarya</taxon>
        <taxon>Ascomycota</taxon>
        <taxon>Pezizomycotina</taxon>
        <taxon>Sordariomycetes</taxon>
        <taxon>Xylariomycetidae</taxon>
        <taxon>Amphisphaeriales</taxon>
        <taxon>Apiosporaceae</taxon>
        <taxon>Apiospora</taxon>
    </lineage>
</organism>
<dbReference type="Gene3D" id="3.40.50.720">
    <property type="entry name" value="NAD(P)-binding Rossmann-like Domain"/>
    <property type="match status" value="1"/>
</dbReference>
<dbReference type="RefSeq" id="XP_066660875.1">
    <property type="nucleotide sequence ID" value="XM_066818687.1"/>
</dbReference>
<dbReference type="PANTHER" id="PTHR44229">
    <property type="entry name" value="15-HYDROXYPROSTAGLANDIN DEHYDROGENASE [NAD(+)]"/>
    <property type="match status" value="1"/>
</dbReference>
<keyword evidence="2" id="KW-0560">Oxidoreductase</keyword>
<name>A0ABR1UTL8_9PEZI</name>
<dbReference type="GeneID" id="92051747"/>
<comment type="caution">
    <text evidence="3">The sequence shown here is derived from an EMBL/GenBank/DDBJ whole genome shotgun (WGS) entry which is preliminary data.</text>
</comment>